<dbReference type="AlphaFoldDB" id="A0AAV4MGW6"/>
<accession>A0AAV4MGW6</accession>
<dbReference type="Proteomes" id="UP001054945">
    <property type="component" value="Unassembled WGS sequence"/>
</dbReference>
<evidence type="ECO:0000313" key="2">
    <source>
        <dbReference type="Proteomes" id="UP001054945"/>
    </source>
</evidence>
<sequence>MTKEDPFSVLNRPLESSFQIAAVQKYVVLRMVYRIRILVGAQKEGGNAPDVPGLRYTRSDGTLVFLPFMRNDYRQDVHDTVYQCLASNSIGSVISREVHVKGGM</sequence>
<reference evidence="1 2" key="1">
    <citation type="submission" date="2021-06" db="EMBL/GenBank/DDBJ databases">
        <title>Caerostris extrusa draft genome.</title>
        <authorList>
            <person name="Kono N."/>
            <person name="Arakawa K."/>
        </authorList>
    </citation>
    <scope>NUCLEOTIDE SEQUENCE [LARGE SCALE GENOMIC DNA]</scope>
</reference>
<comment type="caution">
    <text evidence="1">The sequence shown here is derived from an EMBL/GenBank/DDBJ whole genome shotgun (WGS) entry which is preliminary data.</text>
</comment>
<dbReference type="Gene3D" id="2.60.40.10">
    <property type="entry name" value="Immunoglobulins"/>
    <property type="match status" value="1"/>
</dbReference>
<dbReference type="InterPro" id="IPR013783">
    <property type="entry name" value="Ig-like_fold"/>
</dbReference>
<evidence type="ECO:0000313" key="1">
    <source>
        <dbReference type="EMBL" id="GIX71256.1"/>
    </source>
</evidence>
<protein>
    <submittedName>
        <fullName evidence="1">Down syndrome cell adhesion molecule-like protein Dscam2</fullName>
    </submittedName>
</protein>
<gene>
    <name evidence="1" type="primary">Dscam2_102</name>
    <name evidence="1" type="ORF">CEXT_511621</name>
</gene>
<proteinExistence type="predicted"/>
<dbReference type="EMBL" id="BPLR01002202">
    <property type="protein sequence ID" value="GIX71256.1"/>
    <property type="molecule type" value="Genomic_DNA"/>
</dbReference>
<name>A0AAV4MGW6_CAEEX</name>
<keyword evidence="2" id="KW-1185">Reference proteome</keyword>
<organism evidence="1 2">
    <name type="scientific">Caerostris extrusa</name>
    <name type="common">Bark spider</name>
    <name type="synonym">Caerostris bankana</name>
    <dbReference type="NCBI Taxonomy" id="172846"/>
    <lineage>
        <taxon>Eukaryota</taxon>
        <taxon>Metazoa</taxon>
        <taxon>Ecdysozoa</taxon>
        <taxon>Arthropoda</taxon>
        <taxon>Chelicerata</taxon>
        <taxon>Arachnida</taxon>
        <taxon>Araneae</taxon>
        <taxon>Araneomorphae</taxon>
        <taxon>Entelegynae</taxon>
        <taxon>Araneoidea</taxon>
        <taxon>Araneidae</taxon>
        <taxon>Caerostris</taxon>
    </lineage>
</organism>